<dbReference type="Gene3D" id="1.10.287.110">
    <property type="entry name" value="DnaJ domain"/>
    <property type="match status" value="1"/>
</dbReference>
<evidence type="ECO:0000313" key="10">
    <source>
        <dbReference type="EMBL" id="WFD21231.1"/>
    </source>
</evidence>
<dbReference type="SUPFAM" id="SSF49493">
    <property type="entry name" value="HSP40/DnaJ peptide-binding domain"/>
    <property type="match status" value="2"/>
</dbReference>
<feature type="domain" description="J" evidence="8">
    <location>
        <begin position="27"/>
        <end position="89"/>
    </location>
</feature>
<keyword evidence="5" id="KW-0143">Chaperone</keyword>
<evidence type="ECO:0000256" key="5">
    <source>
        <dbReference type="ARBA" id="ARBA00023186"/>
    </source>
</evidence>
<dbReference type="InterPro" id="IPR036869">
    <property type="entry name" value="J_dom_sf"/>
</dbReference>
<dbReference type="PRINTS" id="PR00625">
    <property type="entry name" value="JDOMAIN"/>
</dbReference>
<evidence type="ECO:0000256" key="3">
    <source>
        <dbReference type="ARBA" id="ARBA00022771"/>
    </source>
</evidence>
<dbReference type="PANTHER" id="PTHR43888">
    <property type="entry name" value="DNAJ-LIKE-2, ISOFORM A-RELATED"/>
    <property type="match status" value="1"/>
</dbReference>
<dbReference type="FunFam" id="2.10.230.10:FF:000002">
    <property type="entry name" value="Molecular chaperone DnaJ"/>
    <property type="match status" value="1"/>
</dbReference>
<evidence type="ECO:0000259" key="9">
    <source>
        <dbReference type="PROSITE" id="PS51188"/>
    </source>
</evidence>
<keyword evidence="1 6" id="KW-0479">Metal-binding</keyword>
<evidence type="ECO:0000256" key="1">
    <source>
        <dbReference type="ARBA" id="ARBA00022723"/>
    </source>
</evidence>
<dbReference type="CDD" id="cd10719">
    <property type="entry name" value="DnaJ_zf"/>
    <property type="match status" value="1"/>
</dbReference>
<evidence type="ECO:0000256" key="6">
    <source>
        <dbReference type="PROSITE-ProRule" id="PRU00546"/>
    </source>
</evidence>
<dbReference type="PROSITE" id="PS51188">
    <property type="entry name" value="ZF_CR"/>
    <property type="match status" value="1"/>
</dbReference>
<dbReference type="CDD" id="cd10747">
    <property type="entry name" value="DnaJ_C"/>
    <property type="match status" value="1"/>
</dbReference>
<dbReference type="Gene3D" id="2.60.260.20">
    <property type="entry name" value="Urease metallochaperone UreE, N-terminal domain"/>
    <property type="match status" value="2"/>
</dbReference>
<gene>
    <name evidence="10" type="primary">SCJ1</name>
    <name evidence="10" type="ORF">MCAP1_003492</name>
</gene>
<dbReference type="GO" id="GO:0030544">
    <property type="term" value="F:Hsp70 protein binding"/>
    <property type="evidence" value="ECO:0007669"/>
    <property type="project" value="InterPro"/>
</dbReference>
<dbReference type="InterPro" id="IPR008971">
    <property type="entry name" value="HSP40/DnaJ_pept-bd"/>
</dbReference>
<dbReference type="InterPro" id="IPR018253">
    <property type="entry name" value="DnaJ_domain_CS"/>
</dbReference>
<dbReference type="AlphaFoldDB" id="A0AAF0IX05"/>
<evidence type="ECO:0000256" key="7">
    <source>
        <dbReference type="SAM" id="SignalP"/>
    </source>
</evidence>
<keyword evidence="7" id="KW-0732">Signal</keyword>
<dbReference type="PROSITE" id="PS50076">
    <property type="entry name" value="DNAJ_2"/>
    <property type="match status" value="1"/>
</dbReference>
<dbReference type="Pfam" id="PF00226">
    <property type="entry name" value="DnaJ"/>
    <property type="match status" value="1"/>
</dbReference>
<proteinExistence type="predicted"/>
<name>A0AAF0IX05_9BASI</name>
<dbReference type="InterPro" id="IPR001305">
    <property type="entry name" value="HSP_DnaJ_Cys-rich_dom"/>
</dbReference>
<dbReference type="SUPFAM" id="SSF57938">
    <property type="entry name" value="DnaJ/Hsp40 cysteine-rich domain"/>
    <property type="match status" value="1"/>
</dbReference>
<dbReference type="GO" id="GO:0008270">
    <property type="term" value="F:zinc ion binding"/>
    <property type="evidence" value="ECO:0007669"/>
    <property type="project" value="UniProtKB-KW"/>
</dbReference>
<evidence type="ECO:0000256" key="2">
    <source>
        <dbReference type="ARBA" id="ARBA00022737"/>
    </source>
</evidence>
<dbReference type="InterPro" id="IPR044713">
    <property type="entry name" value="DNJA1/2-like"/>
</dbReference>
<dbReference type="SMART" id="SM00271">
    <property type="entry name" value="DnaJ"/>
    <property type="match status" value="1"/>
</dbReference>
<dbReference type="EMBL" id="CP119915">
    <property type="protein sequence ID" value="WFD21231.1"/>
    <property type="molecule type" value="Genomic_DNA"/>
</dbReference>
<feature type="signal peptide" evidence="7">
    <location>
        <begin position="1"/>
        <end position="25"/>
    </location>
</feature>
<evidence type="ECO:0000313" key="11">
    <source>
        <dbReference type="Proteomes" id="UP001220961"/>
    </source>
</evidence>
<keyword evidence="3 6" id="KW-0863">Zinc-finger</keyword>
<accession>A0AAF0IX05</accession>
<dbReference type="Proteomes" id="UP001220961">
    <property type="component" value="Chromosome 8"/>
</dbReference>
<keyword evidence="11" id="KW-1185">Reference proteome</keyword>
<dbReference type="Gene3D" id="2.10.230.10">
    <property type="entry name" value="Heat shock protein DnaJ, cysteine-rich domain"/>
    <property type="match status" value="1"/>
</dbReference>
<feature type="chain" id="PRO_5042120274" evidence="7">
    <location>
        <begin position="26"/>
        <end position="379"/>
    </location>
</feature>
<protein>
    <submittedName>
        <fullName evidence="10">DnaJ- protein scj1</fullName>
    </submittedName>
</protein>
<evidence type="ECO:0000256" key="4">
    <source>
        <dbReference type="ARBA" id="ARBA00022833"/>
    </source>
</evidence>
<sequence length="379" mass="42004">MLARVPTPALLVVLLVCVPLLVAAARDLYDVLGVSRHASERDIKSAYRKKARHIHPDKHPDRADEFMELTEAYQTLSDPELRSIYDRYGVDAAKKHQAKKDSGHQDPLDLFRQFFGGGGGQETTAKGPTKIYQASMPLADVYIGRSFTIEHERTVVCPACFGSGAHSSEHIHTCSHCQGRGVQIMRQQIMPGFVTNVQMQCPHCQGAGRTIAKLCGRCRGQRVLNDKTEIEVEVEAGAREGVEYVIEEMGDQSPDTDPGDVVVQVTSDTGPGDLRRLGHNLYTTETLSLREALLGFDRLFQHYDGHEVRLRRADVTQPGFVMRVEDEGMPIPVDEREMAGGRTHGDLFVEFLVVLPKLDAQNRAQLGDVLASPVTHTEL</sequence>
<dbReference type="InterPro" id="IPR001623">
    <property type="entry name" value="DnaJ_domain"/>
</dbReference>
<reference evidence="10" key="1">
    <citation type="submission" date="2023-03" db="EMBL/GenBank/DDBJ databases">
        <title>Mating type loci evolution in Malassezia.</title>
        <authorList>
            <person name="Coelho M.A."/>
        </authorList>
    </citation>
    <scope>NUCLEOTIDE SEQUENCE</scope>
    <source>
        <strain evidence="10">CBS 10434</strain>
    </source>
</reference>
<organism evidence="10 11">
    <name type="scientific">Malassezia caprae</name>
    <dbReference type="NCBI Taxonomy" id="1381934"/>
    <lineage>
        <taxon>Eukaryota</taxon>
        <taxon>Fungi</taxon>
        <taxon>Dikarya</taxon>
        <taxon>Basidiomycota</taxon>
        <taxon>Ustilaginomycotina</taxon>
        <taxon>Malasseziomycetes</taxon>
        <taxon>Malasseziales</taxon>
        <taxon>Malasseziaceae</taxon>
        <taxon>Malassezia</taxon>
    </lineage>
</organism>
<keyword evidence="2" id="KW-0677">Repeat</keyword>
<dbReference type="InterPro" id="IPR002939">
    <property type="entry name" value="DnaJ_C"/>
</dbReference>
<dbReference type="GO" id="GO:0051082">
    <property type="term" value="F:unfolded protein binding"/>
    <property type="evidence" value="ECO:0007669"/>
    <property type="project" value="InterPro"/>
</dbReference>
<dbReference type="InterPro" id="IPR036410">
    <property type="entry name" value="HSP_DnaJ_Cys-rich_dom_sf"/>
</dbReference>
<dbReference type="SUPFAM" id="SSF46565">
    <property type="entry name" value="Chaperone J-domain"/>
    <property type="match status" value="1"/>
</dbReference>
<evidence type="ECO:0000259" key="8">
    <source>
        <dbReference type="PROSITE" id="PS50076"/>
    </source>
</evidence>
<dbReference type="PROSITE" id="PS00636">
    <property type="entry name" value="DNAJ_1"/>
    <property type="match status" value="1"/>
</dbReference>
<dbReference type="GO" id="GO:0006457">
    <property type="term" value="P:protein folding"/>
    <property type="evidence" value="ECO:0007669"/>
    <property type="project" value="InterPro"/>
</dbReference>
<feature type="domain" description="CR-type" evidence="9">
    <location>
        <begin position="144"/>
        <end position="227"/>
    </location>
</feature>
<dbReference type="Pfam" id="PF01556">
    <property type="entry name" value="DnaJ_C"/>
    <property type="match status" value="1"/>
</dbReference>
<dbReference type="CDD" id="cd06257">
    <property type="entry name" value="DnaJ"/>
    <property type="match status" value="1"/>
</dbReference>
<feature type="zinc finger region" description="CR-type" evidence="6">
    <location>
        <begin position="144"/>
        <end position="227"/>
    </location>
</feature>
<keyword evidence="4 6" id="KW-0862">Zinc</keyword>
<dbReference type="Pfam" id="PF00684">
    <property type="entry name" value="DnaJ_CXXCXGXG"/>
    <property type="match status" value="1"/>
</dbReference>